<dbReference type="PROSITE" id="PS51272">
    <property type="entry name" value="SLH"/>
    <property type="match status" value="3"/>
</dbReference>
<feature type="domain" description="SLH" evidence="2">
    <location>
        <begin position="434"/>
        <end position="489"/>
    </location>
</feature>
<evidence type="ECO:0000256" key="1">
    <source>
        <dbReference type="SAM" id="SignalP"/>
    </source>
</evidence>
<gene>
    <name evidence="3" type="ORF">Q3982_05585</name>
</gene>
<evidence type="ECO:0000259" key="2">
    <source>
        <dbReference type="PROSITE" id="PS51272"/>
    </source>
</evidence>
<sequence>MKKTSKLLLLTLVLASVFAFSTGIFADETKPVTSAIVTVSLQEDSVLEKAPLVLPMDLKVYSDAAESYGYVDQIDSTEGVSALDVLVAFHEWYYLDENGNDFETNHENYLVSSDKGWLSKVFGIESYDWAFAINGEGAHTGDAKADGSYDSVTINAAEVVSGDTVDFFYYKDTTPPAGSSYGSYSDKCTWFLHKNSRITAANIAVGEEAEFTVKGYPFMSAAQYGAETLIDKILQPIANAKIVAFDLNSNEGYVVADEDGNPLKTDAEGKFTLSINEKGNYIITIVPAEGEYAFTPFLQLNAYDEKNVGMMKDLDASAWYNSYISKVMYYGVMNGTSDTEFSPNMNLTREMFVTLLHRAWNQPFVGYNNPFDDAQDSNRYSYEAICWAYEVGIINGKSKTEFAPNDNVTREEMAAMMDRFASAYGIDLSADNPAVSFKDAAKISDWAKDSVEYLTKAGILNGYPDGTFQPQGNATRAEAAKIISTFMGL</sequence>
<keyword evidence="4" id="KW-1185">Reference proteome</keyword>
<dbReference type="AlphaFoldDB" id="A0AA43RJS6"/>
<evidence type="ECO:0000313" key="4">
    <source>
        <dbReference type="Proteomes" id="UP001168575"/>
    </source>
</evidence>
<dbReference type="InterPro" id="IPR001119">
    <property type="entry name" value="SLH_dom"/>
</dbReference>
<protein>
    <submittedName>
        <fullName evidence="3">S-layer homology domain-containing protein</fullName>
    </submittedName>
</protein>
<proteinExistence type="predicted"/>
<feature type="chain" id="PRO_5041304000" evidence="1">
    <location>
        <begin position="27"/>
        <end position="489"/>
    </location>
</feature>
<dbReference type="InterPro" id="IPR051465">
    <property type="entry name" value="Cell_Envelope_Struct_Comp"/>
</dbReference>
<name>A0AA43RJS6_9ACTN</name>
<organism evidence="3 4">
    <name type="scientific">Phoenicibacter congonensis</name>
    <dbReference type="NCBI Taxonomy" id="1944646"/>
    <lineage>
        <taxon>Bacteria</taxon>
        <taxon>Bacillati</taxon>
        <taxon>Actinomycetota</taxon>
        <taxon>Coriobacteriia</taxon>
        <taxon>Eggerthellales</taxon>
        <taxon>Eggerthellaceae</taxon>
        <taxon>Phoenicibacter</taxon>
    </lineage>
</organism>
<feature type="signal peptide" evidence="1">
    <location>
        <begin position="1"/>
        <end position="26"/>
    </location>
</feature>
<comment type="caution">
    <text evidence="3">The sequence shown here is derived from an EMBL/GenBank/DDBJ whole genome shotgun (WGS) entry which is preliminary data.</text>
</comment>
<dbReference type="Pfam" id="PF00395">
    <property type="entry name" value="SLH"/>
    <property type="match status" value="3"/>
</dbReference>
<evidence type="ECO:0000313" key="3">
    <source>
        <dbReference type="EMBL" id="MDO4842131.1"/>
    </source>
</evidence>
<dbReference type="Proteomes" id="UP001168575">
    <property type="component" value="Unassembled WGS sequence"/>
</dbReference>
<reference evidence="3" key="1">
    <citation type="submission" date="2023-07" db="EMBL/GenBank/DDBJ databases">
        <title>Between Cages and Wild: Unraveling the Impact of Captivity on Animal Microbiomes and Antimicrobial Resistance.</title>
        <authorList>
            <person name="Schmartz G.P."/>
            <person name="Rehner J."/>
            <person name="Schuff M.J."/>
            <person name="Becker S.L."/>
            <person name="Kravczyk M."/>
            <person name="Gurevich A."/>
            <person name="Francke R."/>
            <person name="Mueller R."/>
            <person name="Keller V."/>
            <person name="Keller A."/>
        </authorList>
    </citation>
    <scope>NUCLEOTIDE SEQUENCE</scope>
    <source>
        <strain evidence="3">S12M_St_49</strain>
    </source>
</reference>
<feature type="domain" description="SLH" evidence="2">
    <location>
        <begin position="368"/>
        <end position="431"/>
    </location>
</feature>
<dbReference type="PANTHER" id="PTHR43308">
    <property type="entry name" value="OUTER MEMBRANE PROTEIN ALPHA-RELATED"/>
    <property type="match status" value="1"/>
</dbReference>
<dbReference type="EMBL" id="JAUMVS010000099">
    <property type="protein sequence ID" value="MDO4842131.1"/>
    <property type="molecule type" value="Genomic_DNA"/>
</dbReference>
<feature type="domain" description="SLH" evidence="2">
    <location>
        <begin position="307"/>
        <end position="366"/>
    </location>
</feature>
<keyword evidence="1" id="KW-0732">Signal</keyword>
<accession>A0AA43RJS6</accession>